<dbReference type="KEGG" id="samy:DB32_005824"/>
<dbReference type="AlphaFoldDB" id="A0A0F6W6F0"/>
<evidence type="ECO:0000313" key="2">
    <source>
        <dbReference type="Proteomes" id="UP000034883"/>
    </source>
</evidence>
<reference evidence="1 2" key="1">
    <citation type="submission" date="2015-03" db="EMBL/GenBank/DDBJ databases">
        <title>Genome assembly of Sandaracinus amylolyticus DSM 53668.</title>
        <authorList>
            <person name="Sharma G."/>
            <person name="Subramanian S."/>
        </authorList>
    </citation>
    <scope>NUCLEOTIDE SEQUENCE [LARGE SCALE GENOMIC DNA]</scope>
    <source>
        <strain evidence="1 2">DSM 53668</strain>
    </source>
</reference>
<dbReference type="STRING" id="927083.DB32_005824"/>
<gene>
    <name evidence="1" type="ORF">DB32_005824</name>
</gene>
<organism evidence="1 2">
    <name type="scientific">Sandaracinus amylolyticus</name>
    <dbReference type="NCBI Taxonomy" id="927083"/>
    <lineage>
        <taxon>Bacteria</taxon>
        <taxon>Pseudomonadati</taxon>
        <taxon>Myxococcota</taxon>
        <taxon>Polyangia</taxon>
        <taxon>Polyangiales</taxon>
        <taxon>Sandaracinaceae</taxon>
        <taxon>Sandaracinus</taxon>
    </lineage>
</organism>
<protein>
    <submittedName>
        <fullName evidence="1">Uncharacterized protein</fullName>
    </submittedName>
</protein>
<proteinExistence type="predicted"/>
<accession>A0A0F6W6F0</accession>
<sequence>MISIDDRIAALEARIAALEPKPRSRGRIPPDVPISFLASCPCSWSEDGKPLSDERIVFVLGASPPSKARDQRWLCYEGDRGVWVTPCWVPVGWSPPADLRELRLQIIEKPEAPSNVLGCEQAAMLTVDAVIEMRRAQYGRRV</sequence>
<dbReference type="RefSeq" id="WP_053235788.1">
    <property type="nucleotide sequence ID" value="NZ_CP011125.1"/>
</dbReference>
<evidence type="ECO:0000313" key="1">
    <source>
        <dbReference type="EMBL" id="AKF08675.1"/>
    </source>
</evidence>
<dbReference type="EMBL" id="CP011125">
    <property type="protein sequence ID" value="AKF08675.1"/>
    <property type="molecule type" value="Genomic_DNA"/>
</dbReference>
<dbReference type="Proteomes" id="UP000034883">
    <property type="component" value="Chromosome"/>
</dbReference>
<keyword evidence="2" id="KW-1185">Reference proteome</keyword>
<name>A0A0F6W6F0_9BACT</name>